<evidence type="ECO:0000313" key="2">
    <source>
        <dbReference type="Proteomes" id="UP000054826"/>
    </source>
</evidence>
<organism evidence="1 2">
    <name type="scientific">Trichinella pseudospiralis</name>
    <name type="common">Parasitic roundworm</name>
    <dbReference type="NCBI Taxonomy" id="6337"/>
    <lineage>
        <taxon>Eukaryota</taxon>
        <taxon>Metazoa</taxon>
        <taxon>Ecdysozoa</taxon>
        <taxon>Nematoda</taxon>
        <taxon>Enoplea</taxon>
        <taxon>Dorylaimia</taxon>
        <taxon>Trichinellida</taxon>
        <taxon>Trichinellidae</taxon>
        <taxon>Trichinella</taxon>
    </lineage>
</organism>
<feature type="non-terminal residue" evidence="1">
    <location>
        <position position="1"/>
    </location>
</feature>
<evidence type="ECO:0000313" key="1">
    <source>
        <dbReference type="EMBL" id="KRZ25052.1"/>
    </source>
</evidence>
<name>A0A0V1IR60_TRIPS</name>
<comment type="caution">
    <text evidence="1">The sequence shown here is derived from an EMBL/GenBank/DDBJ whole genome shotgun (WGS) entry which is preliminary data.</text>
</comment>
<sequence>LRVLHLYTNPSNRAPNVFLGLPVRVPLCQENIRIILTQF</sequence>
<gene>
    <name evidence="1" type="ORF">T4C_1488</name>
</gene>
<dbReference type="Proteomes" id="UP000054826">
    <property type="component" value="Unassembled WGS sequence"/>
</dbReference>
<accession>A0A0V1IR60</accession>
<proteinExistence type="predicted"/>
<reference evidence="1 2" key="1">
    <citation type="submission" date="2015-01" db="EMBL/GenBank/DDBJ databases">
        <title>Evolution of Trichinella species and genotypes.</title>
        <authorList>
            <person name="Korhonen P.K."/>
            <person name="Edoardo P."/>
            <person name="Giuseppe L.R."/>
            <person name="Gasser R.B."/>
        </authorList>
    </citation>
    <scope>NUCLEOTIDE SEQUENCE [LARGE SCALE GENOMIC DNA]</scope>
    <source>
        <strain evidence="1">ISS176</strain>
    </source>
</reference>
<dbReference type="AlphaFoldDB" id="A0A0V1IR60"/>
<dbReference type="EMBL" id="JYDV01000205">
    <property type="protein sequence ID" value="KRZ25052.1"/>
    <property type="molecule type" value="Genomic_DNA"/>
</dbReference>
<protein>
    <submittedName>
        <fullName evidence="1">Uncharacterized protein</fullName>
    </submittedName>
</protein>